<reference evidence="16 17" key="1">
    <citation type="submission" date="2016-09" db="EMBL/GenBank/DDBJ databases">
        <authorList>
            <person name="Capua I."/>
            <person name="De Benedictis P."/>
            <person name="Joannis T."/>
            <person name="Lombin L.H."/>
            <person name="Cattoli G."/>
        </authorList>
    </citation>
    <scope>NUCLEOTIDE SEQUENCE [LARGE SCALE GENOMIC DNA]</scope>
    <source>
        <strain evidence="16 17">ANC 4671</strain>
    </source>
</reference>
<dbReference type="InterPro" id="IPR036942">
    <property type="entry name" value="Beta-barrel_TonB_sf"/>
</dbReference>
<dbReference type="GO" id="GO:0015344">
    <property type="term" value="F:siderophore uptake transmembrane transporter activity"/>
    <property type="evidence" value="ECO:0007669"/>
    <property type="project" value="TreeGrafter"/>
</dbReference>
<dbReference type="InterPro" id="IPR010105">
    <property type="entry name" value="TonB_sidphr_rcpt"/>
</dbReference>
<dbReference type="InterPro" id="IPR039426">
    <property type="entry name" value="TonB-dep_rcpt-like"/>
</dbReference>
<evidence type="ECO:0000256" key="9">
    <source>
        <dbReference type="ARBA" id="ARBA00023136"/>
    </source>
</evidence>
<evidence type="ECO:0000256" key="4">
    <source>
        <dbReference type="ARBA" id="ARBA00022452"/>
    </source>
</evidence>
<keyword evidence="11 12" id="KW-0998">Cell outer membrane</keyword>
<keyword evidence="14" id="KW-0732">Signal</keyword>
<dbReference type="SMART" id="SM00965">
    <property type="entry name" value="STN"/>
    <property type="match status" value="1"/>
</dbReference>
<evidence type="ECO:0000256" key="3">
    <source>
        <dbReference type="ARBA" id="ARBA00022448"/>
    </source>
</evidence>
<dbReference type="InterPro" id="IPR000531">
    <property type="entry name" value="Beta-barrel_TonB"/>
</dbReference>
<keyword evidence="17" id="KW-1185">Reference proteome</keyword>
<organism evidence="16 17">
    <name type="scientific">Acinetobacter qingfengensis</name>
    <dbReference type="NCBI Taxonomy" id="1262585"/>
    <lineage>
        <taxon>Bacteria</taxon>
        <taxon>Pseudomonadati</taxon>
        <taxon>Pseudomonadota</taxon>
        <taxon>Gammaproteobacteria</taxon>
        <taxon>Moraxellales</taxon>
        <taxon>Moraxellaceae</taxon>
        <taxon>Acinetobacter</taxon>
    </lineage>
</organism>
<feature type="domain" description="Secretin/TonB short N-terminal" evidence="15">
    <location>
        <begin position="56"/>
        <end position="107"/>
    </location>
</feature>
<dbReference type="Gene3D" id="3.55.50.30">
    <property type="match status" value="1"/>
</dbReference>
<dbReference type="InterPro" id="IPR037066">
    <property type="entry name" value="Plug_dom_sf"/>
</dbReference>
<feature type="signal peptide" evidence="14">
    <location>
        <begin position="1"/>
        <end position="28"/>
    </location>
</feature>
<dbReference type="SUPFAM" id="SSF56935">
    <property type="entry name" value="Porins"/>
    <property type="match status" value="1"/>
</dbReference>
<proteinExistence type="inferred from homology"/>
<dbReference type="NCBIfam" id="TIGR01783">
    <property type="entry name" value="TonB-siderophor"/>
    <property type="match status" value="1"/>
</dbReference>
<evidence type="ECO:0000256" key="1">
    <source>
        <dbReference type="ARBA" id="ARBA00004571"/>
    </source>
</evidence>
<dbReference type="InterPro" id="IPR012910">
    <property type="entry name" value="Plug_dom"/>
</dbReference>
<dbReference type="InterPro" id="IPR011662">
    <property type="entry name" value="Secretin/TonB_short_N"/>
</dbReference>
<dbReference type="PANTHER" id="PTHR32552">
    <property type="entry name" value="FERRICHROME IRON RECEPTOR-RELATED"/>
    <property type="match status" value="1"/>
</dbReference>
<keyword evidence="8 13" id="KW-0798">TonB box</keyword>
<comment type="similarity">
    <text evidence="2 12 13">Belongs to the TonB-dependent receptor family.</text>
</comment>
<keyword evidence="7" id="KW-0408">Iron</keyword>
<comment type="subcellular location">
    <subcellularLocation>
        <location evidence="1 12">Cell outer membrane</location>
        <topology evidence="1 12">Multi-pass membrane protein</topology>
    </subcellularLocation>
</comment>
<evidence type="ECO:0000256" key="10">
    <source>
        <dbReference type="ARBA" id="ARBA00023170"/>
    </source>
</evidence>
<gene>
    <name evidence="16" type="ORF">BJI46_02290</name>
</gene>
<feature type="chain" id="PRO_5043144642" description="Secretin/TonB short N-terminal domain-containing protein" evidence="14">
    <location>
        <begin position="29"/>
        <end position="802"/>
    </location>
</feature>
<dbReference type="EMBL" id="MKKK01000012">
    <property type="protein sequence ID" value="OEY97291.1"/>
    <property type="molecule type" value="Genomic_DNA"/>
</dbReference>
<dbReference type="GO" id="GO:0038023">
    <property type="term" value="F:signaling receptor activity"/>
    <property type="evidence" value="ECO:0007669"/>
    <property type="project" value="InterPro"/>
</dbReference>
<dbReference type="Gene3D" id="2.40.170.20">
    <property type="entry name" value="TonB-dependent receptor, beta-barrel domain"/>
    <property type="match status" value="1"/>
</dbReference>
<protein>
    <recommendedName>
        <fullName evidence="15">Secretin/TonB short N-terminal domain-containing protein</fullName>
    </recommendedName>
</protein>
<dbReference type="STRING" id="1262585.BJI46_02290"/>
<dbReference type="GO" id="GO:0015891">
    <property type="term" value="P:siderophore transport"/>
    <property type="evidence" value="ECO:0007669"/>
    <property type="project" value="InterPro"/>
</dbReference>
<evidence type="ECO:0000256" key="6">
    <source>
        <dbReference type="ARBA" id="ARBA00022692"/>
    </source>
</evidence>
<evidence type="ECO:0000256" key="14">
    <source>
        <dbReference type="SAM" id="SignalP"/>
    </source>
</evidence>
<keyword evidence="6 12" id="KW-0812">Transmembrane</keyword>
<dbReference type="PANTHER" id="PTHR32552:SF82">
    <property type="entry name" value="FCUA PROTEIN"/>
    <property type="match status" value="1"/>
</dbReference>
<keyword evidence="9 12" id="KW-0472">Membrane</keyword>
<comment type="caution">
    <text evidence="16">The sequence shown here is derived from an EMBL/GenBank/DDBJ whole genome shotgun (WGS) entry which is preliminary data.</text>
</comment>
<evidence type="ECO:0000256" key="13">
    <source>
        <dbReference type="RuleBase" id="RU003357"/>
    </source>
</evidence>
<evidence type="ECO:0000256" key="7">
    <source>
        <dbReference type="ARBA" id="ARBA00023004"/>
    </source>
</evidence>
<keyword evidence="5" id="KW-0406">Ion transport</keyword>
<sequence length="802" mass="88412">MIVKPLSLAIQISLFAGSTFLICHPAYAQSNASQFYNIPAGQLSDALVSFSLQSGTTLTVDHQKLKGFSSQALKGSYTIEDGFNQLLQQTPYQIQKNAAGYGLVEKPRKTASPQHYVGQLKQLDIQAKGSNPSGEVAQLPAITVNASDNTPLNRQTTIGVLGNKKVLDTPYSVNVKTAEEIEERQTNSLGKIFVGDPSIVTQVNSYSSGWSTPVSIRGLQLDVSNSYKVNGHTVSAWGGEFPVEVTESVTAIKGLSGLMYGFASPGGTIDYQTKQPTENDLLTTTVGYRSAGIFSAHLDAGGRIGEDKQFGYRFNIAKEKGETYNGSDADNLVTGLALDYRITPDLVWKGEVIYQDRHLDNEATMFMFGSYTGTALPKAISGSKKHIVNGAFYTIHTALADTGLYWQINDDWKAQLSYAYARQRNYVNKTFGYILNQTGDYSINMYELGGVDIRQQTQAILTGQFDTGFLKHELVTGASYRKNSGSYSSYDWYANVGSGNIYQENSTSYANKNSFTLTDSGNLYQKELFASDTIHFNEHWQALLGARFTQYNDQSSDYRKDVTTPTYALIYKPVENLAIYASYVEALQAGKEVSASASKPYANAGQTLDPTISEQYEIGAKYDHSKWNASIAFYRLEKAAQIDEYRGSLLYLTQNGITRYQGIELIGGYKFSPDLNINAGLLLADPTLEKLTSGNEALQGNRPAGTSKIQAVLQTNWTVPYWQGVSIHSDIRYFGNNYYNDKNSLLLPSYTLVNLGGAYKTRISNTPVTFRADINNLFNKKYWMNSGVGEPLTLALSAKIDW</sequence>
<evidence type="ECO:0000259" key="15">
    <source>
        <dbReference type="SMART" id="SM00965"/>
    </source>
</evidence>
<evidence type="ECO:0000256" key="12">
    <source>
        <dbReference type="PROSITE-ProRule" id="PRU01360"/>
    </source>
</evidence>
<dbReference type="PROSITE" id="PS52016">
    <property type="entry name" value="TONB_DEPENDENT_REC_3"/>
    <property type="match status" value="1"/>
</dbReference>
<evidence type="ECO:0000313" key="16">
    <source>
        <dbReference type="EMBL" id="OEY97291.1"/>
    </source>
</evidence>
<dbReference type="Gene3D" id="2.170.130.10">
    <property type="entry name" value="TonB-dependent receptor, plug domain"/>
    <property type="match status" value="1"/>
</dbReference>
<accession>A0A1E7RD78</accession>
<keyword evidence="3 12" id="KW-0813">Transport</keyword>
<dbReference type="Proteomes" id="UP000185895">
    <property type="component" value="Unassembled WGS sequence"/>
</dbReference>
<keyword evidence="5" id="KW-0410">Iron transport</keyword>
<keyword evidence="10" id="KW-0675">Receptor</keyword>
<dbReference type="CDD" id="cd01347">
    <property type="entry name" value="ligand_gated_channel"/>
    <property type="match status" value="1"/>
</dbReference>
<dbReference type="OrthoDB" id="8732650at2"/>
<evidence type="ECO:0000313" key="17">
    <source>
        <dbReference type="Proteomes" id="UP000185895"/>
    </source>
</evidence>
<evidence type="ECO:0000256" key="11">
    <source>
        <dbReference type="ARBA" id="ARBA00023237"/>
    </source>
</evidence>
<evidence type="ECO:0000256" key="8">
    <source>
        <dbReference type="ARBA" id="ARBA00023077"/>
    </source>
</evidence>
<dbReference type="AlphaFoldDB" id="A0A1E7RD78"/>
<keyword evidence="4 12" id="KW-1134">Transmembrane beta strand</keyword>
<dbReference type="Pfam" id="PF07715">
    <property type="entry name" value="Plug"/>
    <property type="match status" value="1"/>
</dbReference>
<dbReference type="GO" id="GO:0009279">
    <property type="term" value="C:cell outer membrane"/>
    <property type="evidence" value="ECO:0007669"/>
    <property type="project" value="UniProtKB-SubCell"/>
</dbReference>
<evidence type="ECO:0000256" key="2">
    <source>
        <dbReference type="ARBA" id="ARBA00009810"/>
    </source>
</evidence>
<dbReference type="Pfam" id="PF00593">
    <property type="entry name" value="TonB_dep_Rec_b-barrel"/>
    <property type="match status" value="1"/>
</dbReference>
<name>A0A1E7RD78_9GAMM</name>
<evidence type="ECO:0000256" key="5">
    <source>
        <dbReference type="ARBA" id="ARBA00022496"/>
    </source>
</evidence>